<dbReference type="Pfam" id="PF07986">
    <property type="entry name" value="TBCC"/>
    <property type="match status" value="1"/>
</dbReference>
<comment type="caution">
    <text evidence="6">The sequence shown here is derived from an EMBL/GenBank/DDBJ whole genome shotgun (WGS) entry which is preliminary data.</text>
</comment>
<reference evidence="6 7" key="1">
    <citation type="submission" date="2017-01" db="EMBL/GenBank/DDBJ databases">
        <title>Draft genome sequence of Diplodia seriata F98.1, a fungal species involved in grapevine trunk diseases.</title>
        <authorList>
            <person name="Robert-Siegwald G."/>
            <person name="Vallet J."/>
            <person name="Abou-Mansour E."/>
            <person name="Xu J."/>
            <person name="Rey P."/>
            <person name="Bertsch C."/>
            <person name="Rego C."/>
            <person name="Larignon P."/>
            <person name="Fontaine F."/>
            <person name="Lebrun M.-H."/>
        </authorList>
    </citation>
    <scope>NUCLEOTIDE SEQUENCE [LARGE SCALE GENOMIC DNA]</scope>
    <source>
        <strain evidence="6 7">F98.1</strain>
    </source>
</reference>
<keyword evidence="3" id="KW-0963">Cytoplasm</keyword>
<dbReference type="Gene3D" id="2.160.20.70">
    <property type="match status" value="1"/>
</dbReference>
<comment type="subcellular location">
    <subcellularLocation>
        <location evidence="1">Cytoplasm</location>
    </subcellularLocation>
</comment>
<evidence type="ECO:0000256" key="4">
    <source>
        <dbReference type="SAM" id="MobiDB-lite"/>
    </source>
</evidence>
<name>A0A1S8BAG5_9PEZI</name>
<evidence type="ECO:0000313" key="6">
    <source>
        <dbReference type="EMBL" id="OMP84539.1"/>
    </source>
</evidence>
<dbReference type="Proteomes" id="UP000190776">
    <property type="component" value="Unassembled WGS sequence"/>
</dbReference>
<accession>A0A1S8BAG5</accession>
<feature type="compositionally biased region" description="Low complexity" evidence="4">
    <location>
        <begin position="315"/>
        <end position="333"/>
    </location>
</feature>
<dbReference type="InterPro" id="IPR038397">
    <property type="entry name" value="TBCC_N_sf"/>
</dbReference>
<dbReference type="GO" id="GO:0005737">
    <property type="term" value="C:cytoplasm"/>
    <property type="evidence" value="ECO:0007669"/>
    <property type="project" value="UniProtKB-SubCell"/>
</dbReference>
<evidence type="ECO:0000256" key="2">
    <source>
        <dbReference type="ARBA" id="ARBA00008848"/>
    </source>
</evidence>
<dbReference type="AlphaFoldDB" id="A0A1S8BAG5"/>
<protein>
    <submittedName>
        <fullName evidence="6">NADH-ubiquinone oxidoreductase 21.3 kDa subunit</fullName>
    </submittedName>
</protein>
<dbReference type="InterPro" id="IPR027684">
    <property type="entry name" value="TBCC"/>
</dbReference>
<dbReference type="OrthoDB" id="194775at2759"/>
<dbReference type="Gene3D" id="1.20.58.1250">
    <property type="entry name" value="Tubulin Binding Cofactor C, N-terminal domain"/>
    <property type="match status" value="1"/>
</dbReference>
<feature type="domain" description="C-CAP/cofactor C-like" evidence="5">
    <location>
        <begin position="378"/>
        <end position="532"/>
    </location>
</feature>
<feature type="region of interest" description="Disordered" evidence="4">
    <location>
        <begin position="369"/>
        <end position="388"/>
    </location>
</feature>
<dbReference type="InterPro" id="IPR017901">
    <property type="entry name" value="C-CAP_CF_C-like"/>
</dbReference>
<proteinExistence type="inferred from homology"/>
<dbReference type="PANTHER" id="PTHR15139:SF0">
    <property type="entry name" value="TUBULIN-SPECIFIC CHAPERONE C"/>
    <property type="match status" value="1"/>
</dbReference>
<dbReference type="PROSITE" id="PS51329">
    <property type="entry name" value="C_CAP_COFACTOR_C"/>
    <property type="match status" value="1"/>
</dbReference>
<dbReference type="InterPro" id="IPR012945">
    <property type="entry name" value="Tubulin-bd_cofactor_C_dom"/>
</dbReference>
<dbReference type="PANTHER" id="PTHR15139">
    <property type="entry name" value="TUBULIN FOLDING COFACTOR C"/>
    <property type="match status" value="1"/>
</dbReference>
<organism evidence="6 7">
    <name type="scientific">Diplodia seriata</name>
    <dbReference type="NCBI Taxonomy" id="420778"/>
    <lineage>
        <taxon>Eukaryota</taxon>
        <taxon>Fungi</taxon>
        <taxon>Dikarya</taxon>
        <taxon>Ascomycota</taxon>
        <taxon>Pezizomycotina</taxon>
        <taxon>Dothideomycetes</taxon>
        <taxon>Dothideomycetes incertae sedis</taxon>
        <taxon>Botryosphaeriales</taxon>
        <taxon>Botryosphaeriaceae</taxon>
        <taxon>Diplodia</taxon>
    </lineage>
</organism>
<evidence type="ECO:0000259" key="5">
    <source>
        <dbReference type="PROSITE" id="PS51329"/>
    </source>
</evidence>
<evidence type="ECO:0000313" key="7">
    <source>
        <dbReference type="Proteomes" id="UP000190776"/>
    </source>
</evidence>
<dbReference type="InterPro" id="IPR016098">
    <property type="entry name" value="CAP/MinC_C"/>
</dbReference>
<sequence>MAHDDHQYHPKDTIGRTIKTTMVTAGAGTFVSAIQNTLQKQNYGPFGVFTRSGTTIAVFTAMGGSYEFARTASANLRQKDDSWNEAIGGFFGGAMVGLRFRSMPAVLGYGVGLATILSTFDFCGHALTGYSKDPNTDEFERKRFLRTNYRTPAEETVASIGEGRGIIPPGYEDRRRQRLKEKYGYEIDAPLADKAVTGGERADGVEHCLAGIARLSREVKDASSYIPAYDQRTYSEAIKALNDKLNQTRTSFAPRSKFSFKSTRQSSATTAVSHHKNPSAISLADVAELASQQRLKLPGAHQHAVNDPAASSGDTSTAESSAFASPAAPGTPANELAEDGSSLSRQNAAGLDGHGHGGAAQDGFVNRHLSSAQQQGSPMRKPSFSGTSSVAIAGHTGLHIILPPTASHATSAGTIANVRRCIVDMSQPTAEASGGAPFAGLTVKNVRDSLLVCGRVAGAIHITAVEGSVLVVRARQFRMHECKNVDVYLRCDSRPIIEDCAGIRFAPLPETYTHEDPSAQPNLWDQVDDFKWLKAEHSPNWSVLPSELRTSEHVWKDLVPGSPDMGLEEIFEAVKIQPKH</sequence>
<dbReference type="EMBL" id="MSZU01000087">
    <property type="protein sequence ID" value="OMP84539.1"/>
    <property type="molecule type" value="Genomic_DNA"/>
</dbReference>
<evidence type="ECO:0000256" key="3">
    <source>
        <dbReference type="ARBA" id="ARBA00022490"/>
    </source>
</evidence>
<comment type="similarity">
    <text evidence="2">Belongs to the TBCC family.</text>
</comment>
<dbReference type="STRING" id="420778.A0A1S8BAG5"/>
<feature type="region of interest" description="Disordered" evidence="4">
    <location>
        <begin position="298"/>
        <end position="363"/>
    </location>
</feature>
<evidence type="ECO:0000256" key="1">
    <source>
        <dbReference type="ARBA" id="ARBA00004496"/>
    </source>
</evidence>
<dbReference type="GO" id="GO:0007021">
    <property type="term" value="P:tubulin complex assembly"/>
    <property type="evidence" value="ECO:0007669"/>
    <property type="project" value="TreeGrafter"/>
</dbReference>
<keyword evidence="6" id="KW-0830">Ubiquinone</keyword>
<dbReference type="GO" id="GO:0007023">
    <property type="term" value="P:post-chaperonin tubulin folding pathway"/>
    <property type="evidence" value="ECO:0007669"/>
    <property type="project" value="InterPro"/>
</dbReference>
<gene>
    <name evidence="6" type="ORF">BK809_0001642</name>
</gene>